<dbReference type="EMBL" id="CATOUU010000279">
    <property type="protein sequence ID" value="CAI9923337.1"/>
    <property type="molecule type" value="Genomic_DNA"/>
</dbReference>
<sequence length="296" mass="35060">MEIQNDNELKSLSQFVPVNQIEIRNCERIQLGTFNENVKILTFKNCKIQFDPEQILKLETLTLDSNTTVYNALNMFTGVEHLELKFNSTIFELSGLNSLKTLIIQGNQCNLDNIKHLDLNKLQISFNQLKNTQIVKSLHNLRILQLNNNQITDITHVKYLTQLQHLDLSQNKLRDISDIKYCLELEELFLYRNYISDIQALQNHRKLRKLHLEVNKIFDIKPLQKLIQLQVLNLYENRIFDLQPIGNHYLLTVLDVEQLHILYSKINYFKQVLVNFSRFISVKWWAKQRRLGQGRQ</sequence>
<dbReference type="EMBL" id="CAXDID020000012">
    <property type="protein sequence ID" value="CAL5980591.1"/>
    <property type="molecule type" value="Genomic_DNA"/>
</dbReference>
<evidence type="ECO:0000313" key="5">
    <source>
        <dbReference type="Proteomes" id="UP001642409"/>
    </source>
</evidence>
<keyword evidence="2" id="KW-0677">Repeat</keyword>
<reference evidence="4 5" key="2">
    <citation type="submission" date="2024-07" db="EMBL/GenBank/DDBJ databases">
        <authorList>
            <person name="Akdeniz Z."/>
        </authorList>
    </citation>
    <scope>NUCLEOTIDE SEQUENCE [LARGE SCALE GENOMIC DNA]</scope>
</reference>
<dbReference type="Pfam" id="PF12799">
    <property type="entry name" value="LRR_4"/>
    <property type="match status" value="1"/>
</dbReference>
<dbReference type="PANTHER" id="PTHR46652:SF3">
    <property type="entry name" value="LEUCINE-RICH REPEAT-CONTAINING PROTEIN 9"/>
    <property type="match status" value="1"/>
</dbReference>
<reference evidence="3" key="1">
    <citation type="submission" date="2023-06" db="EMBL/GenBank/DDBJ databases">
        <authorList>
            <person name="Kurt Z."/>
        </authorList>
    </citation>
    <scope>NUCLEOTIDE SEQUENCE</scope>
</reference>
<accession>A0AA86TQU7</accession>
<dbReference type="SUPFAM" id="SSF52058">
    <property type="entry name" value="L domain-like"/>
    <property type="match status" value="1"/>
</dbReference>
<proteinExistence type="predicted"/>
<comment type="caution">
    <text evidence="3">The sequence shown here is derived from an EMBL/GenBank/DDBJ whole genome shotgun (WGS) entry which is preliminary data.</text>
</comment>
<protein>
    <submittedName>
        <fullName evidence="3">Leucine-rich repeat domain-containing protein</fullName>
    </submittedName>
    <submittedName>
        <fullName evidence="4">Leucine-rich_repeat domain-containing protein</fullName>
    </submittedName>
</protein>
<evidence type="ECO:0000256" key="1">
    <source>
        <dbReference type="ARBA" id="ARBA00022614"/>
    </source>
</evidence>
<dbReference type="SMART" id="SM00369">
    <property type="entry name" value="LRR_TYP"/>
    <property type="match status" value="3"/>
</dbReference>
<evidence type="ECO:0000313" key="4">
    <source>
        <dbReference type="EMBL" id="CAL5980591.1"/>
    </source>
</evidence>
<evidence type="ECO:0000313" key="3">
    <source>
        <dbReference type="EMBL" id="CAI9923337.1"/>
    </source>
</evidence>
<dbReference type="Proteomes" id="UP001642409">
    <property type="component" value="Unassembled WGS sequence"/>
</dbReference>
<keyword evidence="5" id="KW-1185">Reference proteome</keyword>
<dbReference type="InterPro" id="IPR032675">
    <property type="entry name" value="LRR_dom_sf"/>
</dbReference>
<evidence type="ECO:0000256" key="2">
    <source>
        <dbReference type="ARBA" id="ARBA00022737"/>
    </source>
</evidence>
<organism evidence="3">
    <name type="scientific">Hexamita inflata</name>
    <dbReference type="NCBI Taxonomy" id="28002"/>
    <lineage>
        <taxon>Eukaryota</taxon>
        <taxon>Metamonada</taxon>
        <taxon>Diplomonadida</taxon>
        <taxon>Hexamitidae</taxon>
        <taxon>Hexamitinae</taxon>
        <taxon>Hexamita</taxon>
    </lineage>
</organism>
<name>A0AA86TQU7_9EUKA</name>
<dbReference type="InterPro" id="IPR025875">
    <property type="entry name" value="Leu-rich_rpt_4"/>
</dbReference>
<dbReference type="Gene3D" id="3.80.10.10">
    <property type="entry name" value="Ribonuclease Inhibitor"/>
    <property type="match status" value="1"/>
</dbReference>
<dbReference type="InterPro" id="IPR003591">
    <property type="entry name" value="Leu-rich_rpt_typical-subtyp"/>
</dbReference>
<dbReference type="PANTHER" id="PTHR46652">
    <property type="entry name" value="LEUCINE-RICH REPEAT AND IQ DOMAIN-CONTAINING PROTEIN 1-RELATED"/>
    <property type="match status" value="1"/>
</dbReference>
<keyword evidence="1" id="KW-0433">Leucine-rich repeat</keyword>
<dbReference type="PROSITE" id="PS51450">
    <property type="entry name" value="LRR"/>
    <property type="match status" value="5"/>
</dbReference>
<gene>
    <name evidence="3" type="ORF">HINF_LOCUS10982</name>
    <name evidence="4" type="ORF">HINF_LOCUS6249</name>
</gene>
<dbReference type="InterPro" id="IPR001611">
    <property type="entry name" value="Leu-rich_rpt"/>
</dbReference>
<dbReference type="AlphaFoldDB" id="A0AA86TQU7"/>
<dbReference type="InterPro" id="IPR050836">
    <property type="entry name" value="SDS22/Internalin_LRR"/>
</dbReference>